<keyword evidence="3" id="KW-1185">Reference proteome</keyword>
<evidence type="ECO:0000313" key="2">
    <source>
        <dbReference type="EMBL" id="OSY88380.1"/>
    </source>
</evidence>
<dbReference type="Pfam" id="PF07610">
    <property type="entry name" value="DUF1573"/>
    <property type="match status" value="1"/>
</dbReference>
<gene>
    <name evidence="2" type="ORF">WH52_06360</name>
</gene>
<accession>A0A1Y2PDY8</accession>
<feature type="signal peptide" evidence="1">
    <location>
        <begin position="1"/>
        <end position="25"/>
    </location>
</feature>
<keyword evidence="1" id="KW-0732">Signal</keyword>
<evidence type="ECO:0008006" key="4">
    <source>
        <dbReference type="Google" id="ProtNLM"/>
    </source>
</evidence>
<dbReference type="OrthoDB" id="826619at2"/>
<dbReference type="Gene3D" id="2.60.40.10">
    <property type="entry name" value="Immunoglobulins"/>
    <property type="match status" value="1"/>
</dbReference>
<feature type="chain" id="PRO_5012327638" description="DUF1573 domain-containing protein" evidence="1">
    <location>
        <begin position="26"/>
        <end position="157"/>
    </location>
</feature>
<evidence type="ECO:0000313" key="3">
    <source>
        <dbReference type="Proteomes" id="UP000194221"/>
    </source>
</evidence>
<dbReference type="PANTHER" id="PTHR37833:SF1">
    <property type="entry name" value="SIGNAL PEPTIDE PROTEIN"/>
    <property type="match status" value="1"/>
</dbReference>
<proteinExistence type="predicted"/>
<evidence type="ECO:0000256" key="1">
    <source>
        <dbReference type="SAM" id="SignalP"/>
    </source>
</evidence>
<sequence>MKKLVIALAFLVAATALISCGKGNAASKIKSENLENAVKRDNDISKGAPVVKFDREVHDFGTVPEGELVETTFTVTNTGNSNLVITNAQATCGCTVPVWPKEPIAPGKTGEIKVSFNTAGKPNKQSKSVTLYTNTATGREVVKISGMVTPKAKKPNA</sequence>
<dbReference type="InterPro" id="IPR011467">
    <property type="entry name" value="DUF1573"/>
</dbReference>
<dbReference type="InterPro" id="IPR013783">
    <property type="entry name" value="Ig-like_fold"/>
</dbReference>
<dbReference type="RefSeq" id="WP_086030108.1">
    <property type="nucleotide sequence ID" value="NZ_LAPZ01000003.1"/>
</dbReference>
<dbReference type="InParanoid" id="A0A1Y2PDY8"/>
<protein>
    <recommendedName>
        <fullName evidence="4">DUF1573 domain-containing protein</fullName>
    </recommendedName>
</protein>
<dbReference type="AlphaFoldDB" id="A0A1Y2PDY8"/>
<dbReference type="STRING" id="1635173.WH52_06360"/>
<dbReference type="PANTHER" id="PTHR37833">
    <property type="entry name" value="LIPOPROTEIN-RELATED"/>
    <property type="match status" value="1"/>
</dbReference>
<reference evidence="2 3" key="1">
    <citation type="submission" date="2015-03" db="EMBL/GenBank/DDBJ databases">
        <title>Genome sequence of Tenacibaculum sp. S2-2, isolated from intestinal microbiota of sea cucumber, Apostichopus japonicas.</title>
        <authorList>
            <person name="Shao Z."/>
            <person name="Wang L."/>
            <person name="Li X."/>
        </authorList>
    </citation>
    <scope>NUCLEOTIDE SEQUENCE [LARGE SCALE GENOMIC DNA]</scope>
    <source>
        <strain evidence="2 3">S2-2</strain>
    </source>
</reference>
<organism evidence="2 3">
    <name type="scientific">Tenacibaculum holothuriorum</name>
    <dbReference type="NCBI Taxonomy" id="1635173"/>
    <lineage>
        <taxon>Bacteria</taxon>
        <taxon>Pseudomonadati</taxon>
        <taxon>Bacteroidota</taxon>
        <taxon>Flavobacteriia</taxon>
        <taxon>Flavobacteriales</taxon>
        <taxon>Flavobacteriaceae</taxon>
        <taxon>Tenacibaculum</taxon>
    </lineage>
</organism>
<dbReference type="EMBL" id="LAPZ01000003">
    <property type="protein sequence ID" value="OSY88380.1"/>
    <property type="molecule type" value="Genomic_DNA"/>
</dbReference>
<comment type="caution">
    <text evidence="2">The sequence shown here is derived from an EMBL/GenBank/DDBJ whole genome shotgun (WGS) entry which is preliminary data.</text>
</comment>
<dbReference type="Proteomes" id="UP000194221">
    <property type="component" value="Unassembled WGS sequence"/>
</dbReference>
<name>A0A1Y2PDY8_9FLAO</name>
<dbReference type="PROSITE" id="PS51257">
    <property type="entry name" value="PROKAR_LIPOPROTEIN"/>
    <property type="match status" value="1"/>
</dbReference>